<dbReference type="InterPro" id="IPR000352">
    <property type="entry name" value="Pep_chain_release_fac_I"/>
</dbReference>
<keyword evidence="8" id="KW-1185">Reference proteome</keyword>
<evidence type="ECO:0000313" key="8">
    <source>
        <dbReference type="Proteomes" id="UP000298138"/>
    </source>
</evidence>
<dbReference type="InterPro" id="IPR045853">
    <property type="entry name" value="Pep_chain_release_fac_I_sf"/>
</dbReference>
<dbReference type="InParanoid" id="A0A4S2N4G6"/>
<name>A0A4S2N4G6_9PEZI</name>
<comment type="similarity">
    <text evidence="2">Belongs to the prokaryotic/mitochondrial release factor family.</text>
</comment>
<feature type="region of interest" description="Disordered" evidence="5">
    <location>
        <begin position="122"/>
        <end position="154"/>
    </location>
</feature>
<evidence type="ECO:0000313" key="7">
    <source>
        <dbReference type="EMBL" id="TGZ84152.1"/>
    </source>
</evidence>
<reference evidence="7 8" key="1">
    <citation type="submission" date="2019-04" db="EMBL/GenBank/DDBJ databases">
        <title>Comparative genomics and transcriptomics to analyze fruiting body development in filamentous ascomycetes.</title>
        <authorList>
            <consortium name="DOE Joint Genome Institute"/>
            <person name="Lutkenhaus R."/>
            <person name="Traeger S."/>
            <person name="Breuer J."/>
            <person name="Kuo A."/>
            <person name="Lipzen A."/>
            <person name="Pangilinan J."/>
            <person name="Dilworth D."/>
            <person name="Sandor L."/>
            <person name="Poggeler S."/>
            <person name="Barry K."/>
            <person name="Grigoriev I.V."/>
            <person name="Nowrousian M."/>
        </authorList>
    </citation>
    <scope>NUCLEOTIDE SEQUENCE [LARGE SCALE GENOMIC DNA]</scope>
    <source>
        <strain evidence="7 8">CBS 389.68</strain>
    </source>
</reference>
<dbReference type="Proteomes" id="UP000298138">
    <property type="component" value="Unassembled WGS sequence"/>
</dbReference>
<feature type="compositionally biased region" description="Basic and acidic residues" evidence="5">
    <location>
        <begin position="122"/>
        <end position="131"/>
    </location>
</feature>
<comment type="subcellular location">
    <subcellularLocation>
        <location evidence="1">Mitochondrion</location>
    </subcellularLocation>
</comment>
<dbReference type="GO" id="GO:0005739">
    <property type="term" value="C:mitochondrion"/>
    <property type="evidence" value="ECO:0007669"/>
    <property type="project" value="UniProtKB-SubCell"/>
</dbReference>
<dbReference type="GO" id="GO:0032543">
    <property type="term" value="P:mitochondrial translation"/>
    <property type="evidence" value="ECO:0007669"/>
    <property type="project" value="UniProtKB-ARBA"/>
</dbReference>
<keyword evidence="4" id="KW-0496">Mitochondrion</keyword>
<protein>
    <recommendedName>
        <fullName evidence="6">Prokaryotic-type class I peptide chain release factors domain-containing protein</fullName>
    </recommendedName>
</protein>
<dbReference type="SUPFAM" id="SSF75620">
    <property type="entry name" value="Release factor"/>
    <property type="match status" value="1"/>
</dbReference>
<feature type="compositionally biased region" description="Basic residues" evidence="5">
    <location>
        <begin position="132"/>
        <end position="150"/>
    </location>
</feature>
<dbReference type="STRING" id="341454.A0A4S2N4G6"/>
<dbReference type="AlphaFoldDB" id="A0A4S2N4G6"/>
<proteinExistence type="inferred from homology"/>
<dbReference type="PANTHER" id="PTHR46203">
    <property type="entry name" value="PROBABLE PEPTIDE CHAIN RELEASE FACTOR C12ORF65"/>
    <property type="match status" value="1"/>
</dbReference>
<organism evidence="7 8">
    <name type="scientific">Ascodesmis nigricans</name>
    <dbReference type="NCBI Taxonomy" id="341454"/>
    <lineage>
        <taxon>Eukaryota</taxon>
        <taxon>Fungi</taxon>
        <taxon>Dikarya</taxon>
        <taxon>Ascomycota</taxon>
        <taxon>Pezizomycotina</taxon>
        <taxon>Pezizomycetes</taxon>
        <taxon>Pezizales</taxon>
        <taxon>Ascodesmidaceae</taxon>
        <taxon>Ascodesmis</taxon>
    </lineage>
</organism>
<dbReference type="OrthoDB" id="277888at2759"/>
<dbReference type="Gene3D" id="3.30.160.20">
    <property type="match status" value="1"/>
</dbReference>
<evidence type="ECO:0000259" key="6">
    <source>
        <dbReference type="Pfam" id="PF00472"/>
    </source>
</evidence>
<dbReference type="GO" id="GO:0003747">
    <property type="term" value="F:translation release factor activity"/>
    <property type="evidence" value="ECO:0007669"/>
    <property type="project" value="InterPro"/>
</dbReference>
<dbReference type="Pfam" id="PF00472">
    <property type="entry name" value="RF-1"/>
    <property type="match status" value="1"/>
</dbReference>
<gene>
    <name evidence="7" type="ORF">EX30DRAFT_338711</name>
</gene>
<keyword evidence="3" id="KW-0809">Transit peptide</keyword>
<accession>A0A4S2N4G6</accession>
<feature type="region of interest" description="Disordered" evidence="5">
    <location>
        <begin position="199"/>
        <end position="249"/>
    </location>
</feature>
<dbReference type="EMBL" id="ML220113">
    <property type="protein sequence ID" value="TGZ84152.1"/>
    <property type="molecule type" value="Genomic_DNA"/>
</dbReference>
<evidence type="ECO:0000256" key="5">
    <source>
        <dbReference type="SAM" id="MobiDB-lite"/>
    </source>
</evidence>
<feature type="domain" description="Prokaryotic-type class I peptide chain release factors" evidence="6">
    <location>
        <begin position="54"/>
        <end position="153"/>
    </location>
</feature>
<dbReference type="InterPro" id="IPR052405">
    <property type="entry name" value="Mito_Transl_Release_Factor"/>
</dbReference>
<evidence type="ECO:0000256" key="3">
    <source>
        <dbReference type="ARBA" id="ARBA00022946"/>
    </source>
</evidence>
<dbReference type="FunFam" id="3.30.160.20:FF:000065">
    <property type="entry name" value="Peptidyl-tRNA hydrolase domain protein"/>
    <property type="match status" value="1"/>
</dbReference>
<evidence type="ECO:0000256" key="4">
    <source>
        <dbReference type="ARBA" id="ARBA00023128"/>
    </source>
</evidence>
<evidence type="ECO:0000256" key="1">
    <source>
        <dbReference type="ARBA" id="ARBA00004173"/>
    </source>
</evidence>
<feature type="compositionally biased region" description="Basic and acidic residues" evidence="5">
    <location>
        <begin position="203"/>
        <end position="231"/>
    </location>
</feature>
<evidence type="ECO:0000256" key="2">
    <source>
        <dbReference type="ARBA" id="ARBA00010835"/>
    </source>
</evidence>
<sequence>MPLHPTPTARRLLSFFLPHIHPTIPPRAPLPCLLRPLTSTSHANFAVPMPPRPKVNESEILEKFLHGSGPGGQKINKTSSAVQLKHLPTGIVVKSQATRSRTQNRKIARRLLAERLELMEKGGESRKAKVAEKKKKKKNSADKKKRRKYRKLQEEKDVAMAAAAGVEDVGKVRDEGDIDGEEEGEWVLADIEYNEAEADAEEALEREKERVEDEAHTLVDEVEDETRRVGEVEVGVNTPIESTDEKKSA</sequence>
<dbReference type="PANTHER" id="PTHR46203:SF1">
    <property type="entry name" value="MITOCHONDRIAL TRANSLATION RELEASE FACTOR IN RESCUE"/>
    <property type="match status" value="1"/>
</dbReference>